<keyword evidence="3" id="KW-1185">Reference proteome</keyword>
<dbReference type="PIRSF" id="PIRSF034852">
    <property type="entry name" value="UCP034852"/>
    <property type="match status" value="1"/>
</dbReference>
<comment type="caution">
    <text evidence="2">The sequence shown here is derived from an EMBL/GenBank/DDBJ whole genome shotgun (WGS) entry which is preliminary data.</text>
</comment>
<proteinExistence type="inferred from homology"/>
<gene>
    <name evidence="2" type="ORF">J2Z82_003915</name>
</gene>
<comment type="similarity">
    <text evidence="1">Belongs to the HesB/IscA family.</text>
</comment>
<accession>A0ABS4HJ34</accession>
<dbReference type="RefSeq" id="WP_209482383.1">
    <property type="nucleotide sequence ID" value="NZ_JAGGKK010000037.1"/>
</dbReference>
<sequence length="94" mass="11004">MNIQITNEAAKWYKTEFEIDHQTQLRFYVRYGFGGFIPGFSLGVSYDTPKDVHTSCSAEGIKFFIESKDAWYFDGKDLKIELNEQAQEPEFKYV</sequence>
<evidence type="ECO:0000313" key="3">
    <source>
        <dbReference type="Proteomes" id="UP001519328"/>
    </source>
</evidence>
<organism evidence="2 3">
    <name type="scientific">Virgibacillus litoralis</name>
    <dbReference type="NCBI Taxonomy" id="578221"/>
    <lineage>
        <taxon>Bacteria</taxon>
        <taxon>Bacillati</taxon>
        <taxon>Bacillota</taxon>
        <taxon>Bacilli</taxon>
        <taxon>Bacillales</taxon>
        <taxon>Bacillaceae</taxon>
        <taxon>Virgibacillus</taxon>
    </lineage>
</organism>
<evidence type="ECO:0000256" key="1">
    <source>
        <dbReference type="ARBA" id="ARBA00006718"/>
    </source>
</evidence>
<name>A0ABS4HJ34_9BACI</name>
<evidence type="ECO:0000313" key="2">
    <source>
        <dbReference type="EMBL" id="MBP1950937.1"/>
    </source>
</evidence>
<reference evidence="2 3" key="1">
    <citation type="submission" date="2021-03" db="EMBL/GenBank/DDBJ databases">
        <title>Genomic Encyclopedia of Type Strains, Phase IV (KMG-IV): sequencing the most valuable type-strain genomes for metagenomic binning, comparative biology and taxonomic classification.</title>
        <authorList>
            <person name="Goeker M."/>
        </authorList>
    </citation>
    <scope>NUCLEOTIDE SEQUENCE [LARGE SCALE GENOMIC DNA]</scope>
    <source>
        <strain evidence="2 3">DSM 21085</strain>
    </source>
</reference>
<dbReference type="EMBL" id="JAGGKK010000037">
    <property type="protein sequence ID" value="MBP1950937.1"/>
    <property type="molecule type" value="Genomic_DNA"/>
</dbReference>
<dbReference type="InterPro" id="IPR035903">
    <property type="entry name" value="HesB-like_dom_sf"/>
</dbReference>
<dbReference type="Proteomes" id="UP001519328">
    <property type="component" value="Unassembled WGS sequence"/>
</dbReference>
<dbReference type="SUPFAM" id="SSF89360">
    <property type="entry name" value="HesB-like domain"/>
    <property type="match status" value="1"/>
</dbReference>
<dbReference type="InterPro" id="IPR008326">
    <property type="entry name" value="PdhI-like"/>
</dbReference>
<protein>
    <submittedName>
        <fullName evidence="2">Uncharacterized protein YneR</fullName>
    </submittedName>
</protein>